<gene>
    <name evidence="2" type="primary">ampE</name>
    <name evidence="2" type="ORF">EMK97_10250</name>
</gene>
<keyword evidence="3" id="KW-1185">Reference proteome</keyword>
<dbReference type="InterPro" id="IPR052966">
    <property type="entry name" value="Beta-lactamase_Reg"/>
</dbReference>
<dbReference type="Pfam" id="PF17113">
    <property type="entry name" value="AmpE"/>
    <property type="match status" value="2"/>
</dbReference>
<evidence type="ECO:0000313" key="3">
    <source>
        <dbReference type="Proteomes" id="UP000290244"/>
    </source>
</evidence>
<organism evidence="2 3">
    <name type="scientific">Litorilituus sediminis</name>
    <dbReference type="NCBI Taxonomy" id="718192"/>
    <lineage>
        <taxon>Bacteria</taxon>
        <taxon>Pseudomonadati</taxon>
        <taxon>Pseudomonadota</taxon>
        <taxon>Gammaproteobacteria</taxon>
        <taxon>Alteromonadales</taxon>
        <taxon>Colwelliaceae</taxon>
        <taxon>Litorilituus</taxon>
    </lineage>
</organism>
<accession>A0A4P6P915</accession>
<keyword evidence="1" id="KW-1133">Transmembrane helix</keyword>
<feature type="transmembrane region" description="Helical" evidence="1">
    <location>
        <begin position="72"/>
        <end position="92"/>
    </location>
</feature>
<feature type="transmembrane region" description="Helical" evidence="1">
    <location>
        <begin position="47"/>
        <end position="65"/>
    </location>
</feature>
<dbReference type="PANTHER" id="PTHR38684">
    <property type="entry name" value="PROTEIN AMPE"/>
    <property type="match status" value="1"/>
</dbReference>
<keyword evidence="1" id="KW-0812">Transmembrane</keyword>
<dbReference type="InterPro" id="IPR031347">
    <property type="entry name" value="AmpE"/>
</dbReference>
<feature type="transmembrane region" description="Helical" evidence="1">
    <location>
        <begin position="139"/>
        <end position="161"/>
    </location>
</feature>
<reference evidence="2 3" key="1">
    <citation type="submission" date="2018-12" db="EMBL/GenBank/DDBJ databases">
        <title>Complete genome of Litorilituus sediminis.</title>
        <authorList>
            <person name="Liu A."/>
            <person name="Rong J."/>
        </authorList>
    </citation>
    <scope>NUCLEOTIDE SEQUENCE [LARGE SCALE GENOMIC DNA]</scope>
    <source>
        <strain evidence="2 3">JCM 17549</strain>
    </source>
</reference>
<dbReference type="NCBIfam" id="NF008219">
    <property type="entry name" value="PRK10987.1"/>
    <property type="match status" value="1"/>
</dbReference>
<dbReference type="GO" id="GO:0046677">
    <property type="term" value="P:response to antibiotic"/>
    <property type="evidence" value="ECO:0007669"/>
    <property type="project" value="TreeGrafter"/>
</dbReference>
<evidence type="ECO:0000313" key="2">
    <source>
        <dbReference type="EMBL" id="QBG36062.1"/>
    </source>
</evidence>
<keyword evidence="1" id="KW-0472">Membrane</keyword>
<dbReference type="RefSeq" id="WP_130601848.1">
    <property type="nucleotide sequence ID" value="NZ_CP034759.1"/>
</dbReference>
<dbReference type="OrthoDB" id="9811967at2"/>
<dbReference type="PANTHER" id="PTHR38684:SF1">
    <property type="entry name" value="PROTEIN AMPE"/>
    <property type="match status" value="1"/>
</dbReference>
<protein>
    <submittedName>
        <fullName evidence="2">Beta-lactamase regulator AmpE</fullName>
    </submittedName>
</protein>
<proteinExistence type="predicted"/>
<dbReference type="Proteomes" id="UP000290244">
    <property type="component" value="Chromosome"/>
</dbReference>
<name>A0A4P6P915_9GAMM</name>
<dbReference type="KEGG" id="lsd:EMK97_10250"/>
<dbReference type="EMBL" id="CP034759">
    <property type="protein sequence ID" value="QBG36062.1"/>
    <property type="molecule type" value="Genomic_DNA"/>
</dbReference>
<dbReference type="AlphaFoldDB" id="A0A4P6P915"/>
<dbReference type="GO" id="GO:0005886">
    <property type="term" value="C:plasma membrane"/>
    <property type="evidence" value="ECO:0007669"/>
    <property type="project" value="TreeGrafter"/>
</dbReference>
<feature type="transmembrane region" description="Helical" evidence="1">
    <location>
        <begin position="306"/>
        <end position="323"/>
    </location>
</feature>
<evidence type="ECO:0000256" key="1">
    <source>
        <dbReference type="SAM" id="Phobius"/>
    </source>
</evidence>
<sequence>MSLLSLLIALAAERSLSSSWWRFQHYFQGYSNFVDDNSKLANLKQSTLGKALFIVIPVLLTVMILDSIDNGLIHLLLSTVILIVCFGCVGTRESYKHYLQSAFRGEETTTALHHQQLLEDKNLPPMGFGQALIWLNYRYYIAIMLYFTLFGAAGVVFYRLLCAVIEQENSACQAKCQQDEQASASEQAMANDANEAEFDEADFDEIKQDPSEHEQNNPPSLTGGCNNHHDVLFWLDWLPVRITSFGYMFVGHFTRAMPVWLESLFDFQKPTHRVLIDVAEKSEDIMIGENDCTAEPCLLVRLAKRTVLLMLAIISVLILAGVLS</sequence>